<dbReference type="Proteomes" id="UP001189429">
    <property type="component" value="Unassembled WGS sequence"/>
</dbReference>
<feature type="compositionally biased region" description="Basic residues" evidence="1">
    <location>
        <begin position="23"/>
        <end position="33"/>
    </location>
</feature>
<evidence type="ECO:0000256" key="1">
    <source>
        <dbReference type="SAM" id="MobiDB-lite"/>
    </source>
</evidence>
<evidence type="ECO:0000313" key="2">
    <source>
        <dbReference type="EMBL" id="CAK0821971.1"/>
    </source>
</evidence>
<evidence type="ECO:0000313" key="3">
    <source>
        <dbReference type="Proteomes" id="UP001189429"/>
    </source>
</evidence>
<proteinExistence type="predicted"/>
<protein>
    <submittedName>
        <fullName evidence="2">Uncharacterized protein</fullName>
    </submittedName>
</protein>
<reference evidence="2" key="1">
    <citation type="submission" date="2023-10" db="EMBL/GenBank/DDBJ databases">
        <authorList>
            <person name="Chen Y."/>
            <person name="Shah S."/>
            <person name="Dougan E. K."/>
            <person name="Thang M."/>
            <person name="Chan C."/>
        </authorList>
    </citation>
    <scope>NUCLEOTIDE SEQUENCE [LARGE SCALE GENOMIC DNA]</scope>
</reference>
<keyword evidence="3" id="KW-1185">Reference proteome</keyword>
<comment type="caution">
    <text evidence="2">The sequence shown here is derived from an EMBL/GenBank/DDBJ whole genome shotgun (WGS) entry which is preliminary data.</text>
</comment>
<dbReference type="EMBL" id="CAUYUJ010007780">
    <property type="protein sequence ID" value="CAK0821971.1"/>
    <property type="molecule type" value="Genomic_DNA"/>
</dbReference>
<gene>
    <name evidence="2" type="ORF">PCOR1329_LOCUS23102</name>
</gene>
<name>A0ABN9RRS9_9DINO</name>
<accession>A0ABN9RRS9</accession>
<feature type="region of interest" description="Disordered" evidence="1">
    <location>
        <begin position="13"/>
        <end position="41"/>
    </location>
</feature>
<organism evidence="2 3">
    <name type="scientific">Prorocentrum cordatum</name>
    <dbReference type="NCBI Taxonomy" id="2364126"/>
    <lineage>
        <taxon>Eukaryota</taxon>
        <taxon>Sar</taxon>
        <taxon>Alveolata</taxon>
        <taxon>Dinophyceae</taxon>
        <taxon>Prorocentrales</taxon>
        <taxon>Prorocentraceae</taxon>
        <taxon>Prorocentrum</taxon>
    </lineage>
</organism>
<sequence>MSVEALLAELQGANGKSDGCAVSRRRRTRRLRSSRLQSPMGRQVEFSQNELNYSNYDDECRKMAQSFFYQLTMQKEGARSASNGKFAIKTGWMPDVVRASSATRRTWGAPSRGR</sequence>